<feature type="compositionally biased region" description="Acidic residues" evidence="1">
    <location>
        <begin position="74"/>
        <end position="83"/>
    </location>
</feature>
<dbReference type="OrthoDB" id="5391496at2759"/>
<organism evidence="2 3">
    <name type="scientific">Elsinoe australis</name>
    <dbReference type="NCBI Taxonomy" id="40998"/>
    <lineage>
        <taxon>Eukaryota</taxon>
        <taxon>Fungi</taxon>
        <taxon>Dikarya</taxon>
        <taxon>Ascomycota</taxon>
        <taxon>Pezizomycotina</taxon>
        <taxon>Dothideomycetes</taxon>
        <taxon>Dothideomycetidae</taxon>
        <taxon>Myriangiales</taxon>
        <taxon>Elsinoaceae</taxon>
        <taxon>Elsinoe</taxon>
    </lineage>
</organism>
<feature type="region of interest" description="Disordered" evidence="1">
    <location>
        <begin position="61"/>
        <end position="88"/>
    </location>
</feature>
<gene>
    <name evidence="2" type="ORF">B9Z65_3732</name>
</gene>
<evidence type="ECO:0000313" key="2">
    <source>
        <dbReference type="EMBL" id="PSK59408.1"/>
    </source>
</evidence>
<keyword evidence="3" id="KW-1185">Reference proteome</keyword>
<name>A0A2P8AG13_9PEZI</name>
<dbReference type="Proteomes" id="UP000243723">
    <property type="component" value="Unassembled WGS sequence"/>
</dbReference>
<proteinExistence type="predicted"/>
<reference evidence="2 3" key="1">
    <citation type="submission" date="2017-05" db="EMBL/GenBank/DDBJ databases">
        <title>Draft genome sequence of Elsinoe australis.</title>
        <authorList>
            <person name="Cheng Q."/>
        </authorList>
    </citation>
    <scope>NUCLEOTIDE SEQUENCE [LARGE SCALE GENOMIC DNA]</scope>
    <source>
        <strain evidence="2 3">NL1</strain>
    </source>
</reference>
<dbReference type="AlphaFoldDB" id="A0A2P8AG13"/>
<evidence type="ECO:0000256" key="1">
    <source>
        <dbReference type="SAM" id="MobiDB-lite"/>
    </source>
</evidence>
<comment type="caution">
    <text evidence="2">The sequence shown here is derived from an EMBL/GenBank/DDBJ whole genome shotgun (WGS) entry which is preliminary data.</text>
</comment>
<protein>
    <submittedName>
        <fullName evidence="2">Uncharacterized protein</fullName>
    </submittedName>
</protein>
<accession>A0A2P8AG13</accession>
<sequence>MADRTIWSNWEPIVLETTSLTTVLDALINNHSAPSTLIVCSTKDEFISALSDAVALDSLPSQRRGTSANPIDIDMTDADDSTNEDARRQKVAEHPLLQPTLHMLTSISDLKLAFCPSTPHTLAYLSLLSVKAADTTRATAISVPILAILNPIAQHEGTHSWSAQGLSKFLAAAVSTAHALGAKLVVAECKAGIRPVLPDEDDLWAQVDAEKGLRREEPSLWDEEVAITNVKAKGAANRDLGWKGRMVKLRTVAEKWCRFVRLPED</sequence>
<evidence type="ECO:0000313" key="3">
    <source>
        <dbReference type="Proteomes" id="UP000243723"/>
    </source>
</evidence>
<dbReference type="EMBL" id="NHZQ01000010">
    <property type="protein sequence ID" value="PSK59408.1"/>
    <property type="molecule type" value="Genomic_DNA"/>
</dbReference>